<keyword evidence="2" id="KW-0946">Virion</keyword>
<proteinExistence type="predicted"/>
<protein>
    <submittedName>
        <fullName evidence="2">Spore coat protein CotJB</fullName>
    </submittedName>
</protein>
<organism evidence="2 3">
    <name type="scientific">Candidatus Fusicatenibacter intestinigallinarum</name>
    <dbReference type="NCBI Taxonomy" id="2838598"/>
    <lineage>
        <taxon>Bacteria</taxon>
        <taxon>Bacillati</taxon>
        <taxon>Bacillota</taxon>
        <taxon>Clostridia</taxon>
        <taxon>Lachnospirales</taxon>
        <taxon>Lachnospiraceae</taxon>
        <taxon>Fusicatenibacter</taxon>
    </lineage>
</organism>
<dbReference type="EMBL" id="DWWU01000004">
    <property type="protein sequence ID" value="HJC14340.1"/>
    <property type="molecule type" value="Genomic_DNA"/>
</dbReference>
<evidence type="ECO:0000313" key="3">
    <source>
        <dbReference type="Proteomes" id="UP000823849"/>
    </source>
</evidence>
<gene>
    <name evidence="2" type="ORF">H9705_00735</name>
</gene>
<comment type="caution">
    <text evidence="2">The sequence shown here is derived from an EMBL/GenBank/DDBJ whole genome shotgun (WGS) entry which is preliminary data.</text>
</comment>
<dbReference type="Pfam" id="PF12652">
    <property type="entry name" value="CotJB"/>
    <property type="match status" value="1"/>
</dbReference>
<feature type="domain" description="Protein CotJB" evidence="1">
    <location>
        <begin position="10"/>
        <end position="86"/>
    </location>
</feature>
<sequence length="94" mass="11141">MKGQQPNRESLLAWINQVSFAVNEMTLYLDTHPDDEDALAFFREKLKMRQEALETYARFYGPLTIDTANDNMSRSFQWVQQPWPWEPQRKGGCR</sequence>
<evidence type="ECO:0000313" key="2">
    <source>
        <dbReference type="EMBL" id="HJC14340.1"/>
    </source>
</evidence>
<evidence type="ECO:0000259" key="1">
    <source>
        <dbReference type="Pfam" id="PF12652"/>
    </source>
</evidence>
<dbReference type="InterPro" id="IPR024207">
    <property type="entry name" value="CotJB_dom"/>
</dbReference>
<name>A0A9D2N7X5_9FIRM</name>
<dbReference type="Proteomes" id="UP000823849">
    <property type="component" value="Unassembled WGS sequence"/>
</dbReference>
<reference evidence="2" key="1">
    <citation type="journal article" date="2021" name="PeerJ">
        <title>Extensive microbial diversity within the chicken gut microbiome revealed by metagenomics and culture.</title>
        <authorList>
            <person name="Gilroy R."/>
            <person name="Ravi A."/>
            <person name="Getino M."/>
            <person name="Pursley I."/>
            <person name="Horton D.L."/>
            <person name="Alikhan N.F."/>
            <person name="Baker D."/>
            <person name="Gharbi K."/>
            <person name="Hall N."/>
            <person name="Watson M."/>
            <person name="Adriaenssens E.M."/>
            <person name="Foster-Nyarko E."/>
            <person name="Jarju S."/>
            <person name="Secka A."/>
            <person name="Antonio M."/>
            <person name="Oren A."/>
            <person name="Chaudhuri R.R."/>
            <person name="La Ragione R."/>
            <person name="Hildebrand F."/>
            <person name="Pallen M.J."/>
        </authorList>
    </citation>
    <scope>NUCLEOTIDE SEQUENCE</scope>
    <source>
        <strain evidence="2">CHK185-5351</strain>
    </source>
</reference>
<keyword evidence="2" id="KW-0167">Capsid protein</keyword>
<dbReference type="AlphaFoldDB" id="A0A9D2N7X5"/>
<accession>A0A9D2N7X5</accession>
<reference evidence="2" key="2">
    <citation type="submission" date="2021-04" db="EMBL/GenBank/DDBJ databases">
        <authorList>
            <person name="Gilroy R."/>
        </authorList>
    </citation>
    <scope>NUCLEOTIDE SEQUENCE</scope>
    <source>
        <strain evidence="2">CHK185-5351</strain>
    </source>
</reference>